<reference evidence="1 2" key="1">
    <citation type="submission" date="2019-11" db="EMBL/GenBank/DDBJ databases">
        <title>Novel species isolated from a subtropical stream in China.</title>
        <authorList>
            <person name="Lu H."/>
        </authorList>
    </citation>
    <scope>NUCLEOTIDE SEQUENCE [LARGE SCALE GENOMIC DNA]</scope>
    <source>
        <strain evidence="1 2">FT92W</strain>
    </source>
</reference>
<proteinExistence type="predicted"/>
<dbReference type="Proteomes" id="UP000446768">
    <property type="component" value="Unassembled WGS sequence"/>
</dbReference>
<evidence type="ECO:0000313" key="1">
    <source>
        <dbReference type="EMBL" id="MRV73547.1"/>
    </source>
</evidence>
<accession>A0A7X2LUZ7</accession>
<protein>
    <submittedName>
        <fullName evidence="1">Uncharacterized protein</fullName>
    </submittedName>
</protein>
<dbReference type="AlphaFoldDB" id="A0A7X2LUZ7"/>
<keyword evidence="2" id="KW-1185">Reference proteome</keyword>
<evidence type="ECO:0000313" key="2">
    <source>
        <dbReference type="Proteomes" id="UP000446768"/>
    </source>
</evidence>
<dbReference type="EMBL" id="WKJJ01000010">
    <property type="protein sequence ID" value="MRV73547.1"/>
    <property type="molecule type" value="Genomic_DNA"/>
</dbReference>
<organism evidence="1 2">
    <name type="scientific">Pseudoduganella rivuli</name>
    <dbReference type="NCBI Taxonomy" id="2666085"/>
    <lineage>
        <taxon>Bacteria</taxon>
        <taxon>Pseudomonadati</taxon>
        <taxon>Pseudomonadota</taxon>
        <taxon>Betaproteobacteria</taxon>
        <taxon>Burkholderiales</taxon>
        <taxon>Oxalobacteraceae</taxon>
        <taxon>Telluria group</taxon>
        <taxon>Pseudoduganella</taxon>
    </lineage>
</organism>
<comment type="caution">
    <text evidence="1">The sequence shown here is derived from an EMBL/GenBank/DDBJ whole genome shotgun (WGS) entry which is preliminary data.</text>
</comment>
<gene>
    <name evidence="1" type="ORF">GJ700_17685</name>
</gene>
<dbReference type="InterPro" id="IPR046618">
    <property type="entry name" value="DUF6731"/>
</dbReference>
<name>A0A7X2LUZ7_9BURK</name>
<sequence>MLPHNDFFDKGHGYGMRNSMNVNLYKIIKLPGTPDLEVLLGHIIGLNLEDRIKRIGNSDIRLDQIAPPGTPGNTSSFWMLDFIKMRFDHGPGKVGRTTAIEGFDLEDDQGFGEETAALFDPATGYLCVQYNHHGVRASAMQDYFNQMLVNPDNVTAYELRVKLDSSADVKLAQKQFITKISYKIAPTDLSPALRNANVGLASALSMNEQQGGNTLEMTISAARGENLLTKAARPLIEALRNIRSSDVQNQTHALTHFEVSGRVDEFSRMDAIDMLSPKLQVTIGELSLGSDRRYTMNSRWIGLQRAIRGWNAVLT</sequence>
<dbReference type="Pfam" id="PF20505">
    <property type="entry name" value="DUF6731"/>
    <property type="match status" value="1"/>
</dbReference>
<dbReference type="RefSeq" id="WP_154376197.1">
    <property type="nucleotide sequence ID" value="NZ_WKJJ01000010.1"/>
</dbReference>